<dbReference type="SMART" id="SM01235">
    <property type="entry name" value="Haem_bd"/>
    <property type="match status" value="1"/>
</dbReference>
<gene>
    <name evidence="2" type="ORF">C8N46_102304</name>
</gene>
<dbReference type="Proteomes" id="UP000244090">
    <property type="component" value="Unassembled WGS sequence"/>
</dbReference>
<name>A0A2T6C3N7_9FLAO</name>
<feature type="domain" description="Haem-binding" evidence="1">
    <location>
        <begin position="12"/>
        <end position="147"/>
    </location>
</feature>
<comment type="caution">
    <text evidence="2">The sequence shown here is derived from an EMBL/GenBank/DDBJ whole genome shotgun (WGS) entry which is preliminary data.</text>
</comment>
<dbReference type="AlphaFoldDB" id="A0A2T6C3N7"/>
<accession>A0A2T6C3N7</accession>
<dbReference type="RefSeq" id="WP_108113882.1">
    <property type="nucleotide sequence ID" value="NZ_QBKT01000002.1"/>
</dbReference>
<protein>
    <submittedName>
        <fullName evidence="2">Heme-binding protein</fullName>
    </submittedName>
</protein>
<sequence length="158" mass="18150">MKILKKIAVLALIALVVLQFFGPERNEGDITDLEPFIAETNPPASVQASLKVACYDCHSSNTRYPWYSNIEPISYWMADHVEHGKDELNFSAWSSYSIKRKDHKLEEIVEEIEEGHMPIASYLWTHGDAKLSETQIQEIKDWVQTARSVLAFKKEKPQ</sequence>
<organism evidence="2 3">
    <name type="scientific">Kordia periserrulae</name>
    <dbReference type="NCBI Taxonomy" id="701523"/>
    <lineage>
        <taxon>Bacteria</taxon>
        <taxon>Pseudomonadati</taxon>
        <taxon>Bacteroidota</taxon>
        <taxon>Flavobacteriia</taxon>
        <taxon>Flavobacteriales</taxon>
        <taxon>Flavobacteriaceae</taxon>
        <taxon>Kordia</taxon>
    </lineage>
</organism>
<evidence type="ECO:0000259" key="1">
    <source>
        <dbReference type="SMART" id="SM01235"/>
    </source>
</evidence>
<evidence type="ECO:0000313" key="2">
    <source>
        <dbReference type="EMBL" id="PTX62903.1"/>
    </source>
</evidence>
<dbReference type="InterPro" id="IPR025992">
    <property type="entry name" value="Haem-bd"/>
</dbReference>
<dbReference type="EMBL" id="QBKT01000002">
    <property type="protein sequence ID" value="PTX62903.1"/>
    <property type="molecule type" value="Genomic_DNA"/>
</dbReference>
<keyword evidence="3" id="KW-1185">Reference proteome</keyword>
<dbReference type="Pfam" id="PF14376">
    <property type="entry name" value="Haem_bd"/>
    <property type="match status" value="1"/>
</dbReference>
<proteinExistence type="predicted"/>
<evidence type="ECO:0000313" key="3">
    <source>
        <dbReference type="Proteomes" id="UP000244090"/>
    </source>
</evidence>
<dbReference type="OrthoDB" id="196738at2"/>
<reference evidence="2 3" key="1">
    <citation type="submission" date="2018-04" db="EMBL/GenBank/DDBJ databases">
        <title>Genomic Encyclopedia of Archaeal and Bacterial Type Strains, Phase II (KMG-II): from individual species to whole genera.</title>
        <authorList>
            <person name="Goeker M."/>
        </authorList>
    </citation>
    <scope>NUCLEOTIDE SEQUENCE [LARGE SCALE GENOMIC DNA]</scope>
    <source>
        <strain evidence="2 3">DSM 25731</strain>
    </source>
</reference>